<dbReference type="Proteomes" id="UP000634136">
    <property type="component" value="Unassembled WGS sequence"/>
</dbReference>
<dbReference type="EMBL" id="JAAIUW010000008">
    <property type="protein sequence ID" value="KAF7820808.1"/>
    <property type="molecule type" value="Genomic_DNA"/>
</dbReference>
<keyword evidence="2" id="KW-1185">Reference proteome</keyword>
<evidence type="ECO:0000313" key="1">
    <source>
        <dbReference type="EMBL" id="KAF7820808.1"/>
    </source>
</evidence>
<accession>A0A834TEV7</accession>
<reference evidence="1" key="1">
    <citation type="submission" date="2020-09" db="EMBL/GenBank/DDBJ databases">
        <title>Genome-Enabled Discovery of Anthraquinone Biosynthesis in Senna tora.</title>
        <authorList>
            <person name="Kang S.-H."/>
            <person name="Pandey R.P."/>
            <person name="Lee C.-M."/>
            <person name="Sim J.-S."/>
            <person name="Jeong J.-T."/>
            <person name="Choi B.-S."/>
            <person name="Jung M."/>
            <person name="Ginzburg D."/>
            <person name="Zhao K."/>
            <person name="Won S.Y."/>
            <person name="Oh T.-J."/>
            <person name="Yu Y."/>
            <person name="Kim N.-H."/>
            <person name="Lee O.R."/>
            <person name="Lee T.-H."/>
            <person name="Bashyal P."/>
            <person name="Kim T.-S."/>
            <person name="Lee W.-H."/>
            <person name="Kawkins C."/>
            <person name="Kim C.-K."/>
            <person name="Kim J.S."/>
            <person name="Ahn B.O."/>
            <person name="Rhee S.Y."/>
            <person name="Sohng J.K."/>
        </authorList>
    </citation>
    <scope>NUCLEOTIDE SEQUENCE</scope>
    <source>
        <tissue evidence="1">Leaf</tissue>
    </source>
</reference>
<dbReference type="AlphaFoldDB" id="A0A834TEV7"/>
<name>A0A834TEV7_9FABA</name>
<protein>
    <submittedName>
        <fullName evidence="1">Uncharacterized protein</fullName>
    </submittedName>
</protein>
<evidence type="ECO:0000313" key="2">
    <source>
        <dbReference type="Proteomes" id="UP000634136"/>
    </source>
</evidence>
<organism evidence="1 2">
    <name type="scientific">Senna tora</name>
    <dbReference type="NCBI Taxonomy" id="362788"/>
    <lineage>
        <taxon>Eukaryota</taxon>
        <taxon>Viridiplantae</taxon>
        <taxon>Streptophyta</taxon>
        <taxon>Embryophyta</taxon>
        <taxon>Tracheophyta</taxon>
        <taxon>Spermatophyta</taxon>
        <taxon>Magnoliopsida</taxon>
        <taxon>eudicotyledons</taxon>
        <taxon>Gunneridae</taxon>
        <taxon>Pentapetalae</taxon>
        <taxon>rosids</taxon>
        <taxon>fabids</taxon>
        <taxon>Fabales</taxon>
        <taxon>Fabaceae</taxon>
        <taxon>Caesalpinioideae</taxon>
        <taxon>Cassia clade</taxon>
        <taxon>Senna</taxon>
    </lineage>
</organism>
<proteinExistence type="predicted"/>
<gene>
    <name evidence="1" type="ORF">G2W53_026263</name>
</gene>
<dbReference type="PROSITE" id="PS51257">
    <property type="entry name" value="PROKAR_LIPOPROTEIN"/>
    <property type="match status" value="1"/>
</dbReference>
<comment type="caution">
    <text evidence="1">The sequence shown here is derived from an EMBL/GenBank/DDBJ whole genome shotgun (WGS) entry which is preliminary data.</text>
</comment>
<sequence>MTRGRGTHPRSTPLTFAQASASSCSATHPRYFPSFFTF</sequence>